<name>A0A0N7MAY5_9RHOB</name>
<accession>A0A0N7MAY5</accession>
<gene>
    <name evidence="1" type="ORF">RUE5091_04264</name>
</gene>
<dbReference type="Proteomes" id="UP000051260">
    <property type="component" value="Unassembled WGS sequence"/>
</dbReference>
<dbReference type="AlphaFoldDB" id="A0A0N7MAY5"/>
<proteinExistence type="predicted"/>
<dbReference type="STRING" id="1715692.RUE5091_04264"/>
<sequence>MDLLFNDVLRLGQVMHVEDKASALVDGWN</sequence>
<reference evidence="2" key="1">
    <citation type="submission" date="2015-09" db="EMBL/GenBank/DDBJ databases">
        <authorList>
            <person name="Rodrigo-Torres L."/>
            <person name="Arahal D.R."/>
        </authorList>
    </citation>
    <scope>NUCLEOTIDE SEQUENCE [LARGE SCALE GENOMIC DNA]</scope>
    <source>
        <strain evidence="2">CECT 5091</strain>
    </source>
</reference>
<dbReference type="EMBL" id="CYUD01000020">
    <property type="protein sequence ID" value="CUK18489.1"/>
    <property type="molecule type" value="Genomic_DNA"/>
</dbReference>
<evidence type="ECO:0000313" key="2">
    <source>
        <dbReference type="Proteomes" id="UP000051260"/>
    </source>
</evidence>
<keyword evidence="2" id="KW-1185">Reference proteome</keyword>
<evidence type="ECO:0000313" key="1">
    <source>
        <dbReference type="EMBL" id="CUK18489.1"/>
    </source>
</evidence>
<organism evidence="1 2">
    <name type="scientific">Ruegeria denitrificans</name>
    <dbReference type="NCBI Taxonomy" id="1715692"/>
    <lineage>
        <taxon>Bacteria</taxon>
        <taxon>Pseudomonadati</taxon>
        <taxon>Pseudomonadota</taxon>
        <taxon>Alphaproteobacteria</taxon>
        <taxon>Rhodobacterales</taxon>
        <taxon>Roseobacteraceae</taxon>
        <taxon>Ruegeria</taxon>
    </lineage>
</organism>
<protein>
    <submittedName>
        <fullName evidence="1">Uncharacterized protein</fullName>
    </submittedName>
</protein>